<dbReference type="EMBL" id="KM819696">
    <property type="protein sequence ID" value="ALS88307.1"/>
    <property type="molecule type" value="Genomic_DNA"/>
</dbReference>
<protein>
    <submittedName>
        <fullName evidence="2">Membrane protein</fullName>
    </submittedName>
</protein>
<dbReference type="KEGG" id="vg:26824018"/>
<gene>
    <name evidence="2" type="ORF">PM93_0045</name>
</gene>
<evidence type="ECO:0000256" key="1">
    <source>
        <dbReference type="SAM" id="MobiDB-lite"/>
    </source>
</evidence>
<dbReference type="GeneID" id="26824018"/>
<reference evidence="2 3" key="1">
    <citation type="submission" date="2014-10" db="EMBL/GenBank/DDBJ databases">
        <title>Proteus mirabilis bacteriophage PM 93.</title>
        <authorList>
            <person name="Shedko E.D."/>
            <person name="Morozova V.V."/>
            <person name="Tupikin A.E."/>
            <person name="Kabilov M.R."/>
            <person name="Kurilshikov A.M."/>
            <person name="Babkin I.V."/>
            <person name="Tikunova N.V."/>
        </authorList>
    </citation>
    <scope>NUCLEOTIDE SEQUENCE [LARGE SCALE GENOMIC DNA]</scope>
</reference>
<organism evidence="2 3">
    <name type="scientific">Proteus phage PM 93</name>
    <dbReference type="NCBI Taxonomy" id="1560284"/>
    <lineage>
        <taxon>Viruses</taxon>
        <taxon>Duplodnaviria</taxon>
        <taxon>Heunggongvirae</taxon>
        <taxon>Uroviricota</taxon>
        <taxon>Caudoviricetes</taxon>
        <taxon>Autographivirales</taxon>
        <taxon>Autosignataviridae</taxon>
        <taxon>Molineuxvirinae</taxon>
        <taxon>Acadevirus</taxon>
        <taxon>Acadevirus PM93</taxon>
    </lineage>
</organism>
<evidence type="ECO:0000313" key="2">
    <source>
        <dbReference type="EMBL" id="ALS88307.1"/>
    </source>
</evidence>
<dbReference type="Proteomes" id="UP000203327">
    <property type="component" value="Segment"/>
</dbReference>
<feature type="region of interest" description="Disordered" evidence="1">
    <location>
        <begin position="45"/>
        <end position="65"/>
    </location>
</feature>
<feature type="compositionally biased region" description="Polar residues" evidence="1">
    <location>
        <begin position="55"/>
        <end position="65"/>
    </location>
</feature>
<name>A0A0U2ZT36_9CAUD</name>
<accession>A0A0U2ZT36</accession>
<dbReference type="RefSeq" id="YP_009186864.1">
    <property type="nucleotide sequence ID" value="NC_027390.1"/>
</dbReference>
<proteinExistence type="predicted"/>
<keyword evidence="3" id="KW-1185">Reference proteome</keyword>
<dbReference type="OrthoDB" id="28612at10239"/>
<evidence type="ECO:0000313" key="3">
    <source>
        <dbReference type="Proteomes" id="UP000203327"/>
    </source>
</evidence>
<sequence>MHKLLRILAGLIDLLKSYKVKKEQENAQTQADIINDNPAGWFSTHFGVSKHSDTEQTNASETNTE</sequence>